<dbReference type="GO" id="GO:0005634">
    <property type="term" value="C:nucleus"/>
    <property type="evidence" value="ECO:0007669"/>
    <property type="project" value="UniProtKB-SubCell"/>
</dbReference>
<keyword evidence="10" id="KW-1185">Reference proteome</keyword>
<feature type="region of interest" description="Disordered" evidence="8">
    <location>
        <begin position="382"/>
        <end position="477"/>
    </location>
</feature>
<dbReference type="GO" id="GO:0003677">
    <property type="term" value="F:DNA binding"/>
    <property type="evidence" value="ECO:0007669"/>
    <property type="project" value="UniProtKB-ARBA"/>
</dbReference>
<reference evidence="9" key="2">
    <citation type="journal article" date="2019" name="IMA Fungus">
        <title>Genome sequencing and comparison of five Tilletia species to identify candidate genes for the detection of regulated species infecting wheat.</title>
        <authorList>
            <person name="Nguyen H.D.T."/>
            <person name="Sultana T."/>
            <person name="Kesanakurti P."/>
            <person name="Hambleton S."/>
        </authorList>
    </citation>
    <scope>NUCLEOTIDE SEQUENCE</scope>
    <source>
        <strain evidence="9">DAOMC 236416</strain>
    </source>
</reference>
<feature type="compositionally biased region" description="Polar residues" evidence="8">
    <location>
        <begin position="1"/>
        <end position="15"/>
    </location>
</feature>
<dbReference type="PROSITE" id="PS50102">
    <property type="entry name" value="RRM"/>
    <property type="match status" value="1"/>
</dbReference>
<feature type="compositionally biased region" description="Low complexity" evidence="8">
    <location>
        <begin position="47"/>
        <end position="81"/>
    </location>
</feature>
<comment type="caution">
    <text evidence="9">The sequence shown here is derived from an EMBL/GenBank/DDBJ whole genome shotgun (WGS) entry which is preliminary data.</text>
</comment>
<feature type="compositionally biased region" description="Low complexity" evidence="8">
    <location>
        <begin position="416"/>
        <end position="470"/>
    </location>
</feature>
<dbReference type="EMBL" id="LWDF02000029">
    <property type="protein sequence ID" value="KAE8259689.1"/>
    <property type="molecule type" value="Genomic_DNA"/>
</dbReference>
<feature type="compositionally biased region" description="Low complexity" evidence="8">
    <location>
        <begin position="675"/>
        <end position="684"/>
    </location>
</feature>
<name>A0A177TFG0_9BASI</name>
<dbReference type="Pfam" id="PF00076">
    <property type="entry name" value="RRM_1"/>
    <property type="match status" value="1"/>
</dbReference>
<dbReference type="GO" id="GO:0016787">
    <property type="term" value="F:hydrolase activity"/>
    <property type="evidence" value="ECO:0007669"/>
    <property type="project" value="UniProtKB-KW"/>
</dbReference>
<feature type="compositionally biased region" description="Gly residues" evidence="8">
    <location>
        <begin position="403"/>
        <end position="415"/>
    </location>
</feature>
<dbReference type="GO" id="GO:0005737">
    <property type="term" value="C:cytoplasm"/>
    <property type="evidence" value="ECO:0007669"/>
    <property type="project" value="TreeGrafter"/>
</dbReference>
<feature type="compositionally biased region" description="Gly residues" evidence="8">
    <location>
        <begin position="730"/>
        <end position="756"/>
    </location>
</feature>
<feature type="region of interest" description="Disordered" evidence="8">
    <location>
        <begin position="97"/>
        <end position="162"/>
    </location>
</feature>
<feature type="compositionally biased region" description="Polar residues" evidence="8">
    <location>
        <begin position="383"/>
        <end position="401"/>
    </location>
</feature>
<dbReference type="GO" id="GO:0003729">
    <property type="term" value="F:mRNA binding"/>
    <property type="evidence" value="ECO:0007669"/>
    <property type="project" value="TreeGrafter"/>
</dbReference>
<feature type="compositionally biased region" description="Polar residues" evidence="8">
    <location>
        <begin position="817"/>
        <end position="827"/>
    </location>
</feature>
<accession>A0A177TFG0</accession>
<dbReference type="InterPro" id="IPR001374">
    <property type="entry name" value="R3H_dom"/>
</dbReference>
<evidence type="ECO:0000256" key="4">
    <source>
        <dbReference type="ARBA" id="ARBA00022806"/>
    </source>
</evidence>
<dbReference type="PANTHER" id="PTHR23003:SF17">
    <property type="entry name" value="RNA-BINDING PROTEIN PIN4"/>
    <property type="match status" value="1"/>
</dbReference>
<dbReference type="InterPro" id="IPR036867">
    <property type="entry name" value="R3H_dom_sf"/>
</dbReference>
<evidence type="ECO:0000313" key="9">
    <source>
        <dbReference type="EMBL" id="KAE8259689.1"/>
    </source>
</evidence>
<keyword evidence="4" id="KW-0347">Helicase</keyword>
<dbReference type="InterPro" id="IPR035979">
    <property type="entry name" value="RBD_domain_sf"/>
</dbReference>
<dbReference type="InterPro" id="IPR012677">
    <property type="entry name" value="Nucleotide-bd_a/b_plait_sf"/>
</dbReference>
<organism evidence="9 10">
    <name type="scientific">Tilletia indica</name>
    <dbReference type="NCBI Taxonomy" id="43049"/>
    <lineage>
        <taxon>Eukaryota</taxon>
        <taxon>Fungi</taxon>
        <taxon>Dikarya</taxon>
        <taxon>Basidiomycota</taxon>
        <taxon>Ustilaginomycotina</taxon>
        <taxon>Exobasidiomycetes</taxon>
        <taxon>Tilletiales</taxon>
        <taxon>Tilletiaceae</taxon>
        <taxon>Tilletia</taxon>
    </lineage>
</organism>
<dbReference type="InterPro" id="IPR034186">
    <property type="entry name" value="PIN4-like_RRM"/>
</dbReference>
<keyword evidence="7" id="KW-0539">Nucleus</keyword>
<dbReference type="GO" id="GO:0005524">
    <property type="term" value="F:ATP binding"/>
    <property type="evidence" value="ECO:0007669"/>
    <property type="project" value="UniProtKB-KW"/>
</dbReference>
<evidence type="ECO:0000256" key="8">
    <source>
        <dbReference type="SAM" id="MobiDB-lite"/>
    </source>
</evidence>
<feature type="region of interest" description="Disordered" evidence="8">
    <location>
        <begin position="658"/>
        <end position="688"/>
    </location>
</feature>
<dbReference type="CDD" id="cd12253">
    <property type="entry name" value="RRM_PIN4_like"/>
    <property type="match status" value="1"/>
</dbReference>
<evidence type="ECO:0008006" key="11">
    <source>
        <dbReference type="Google" id="ProtNLM"/>
    </source>
</evidence>
<feature type="region of interest" description="Disordered" evidence="8">
    <location>
        <begin position="1"/>
        <end position="81"/>
    </location>
</feature>
<dbReference type="SMART" id="SM00393">
    <property type="entry name" value="R3H"/>
    <property type="match status" value="1"/>
</dbReference>
<evidence type="ECO:0000256" key="2">
    <source>
        <dbReference type="ARBA" id="ARBA00022741"/>
    </source>
</evidence>
<dbReference type="InterPro" id="IPR050374">
    <property type="entry name" value="RRT5_SRSF_SR"/>
</dbReference>
<evidence type="ECO:0000256" key="5">
    <source>
        <dbReference type="ARBA" id="ARBA00022840"/>
    </source>
</evidence>
<dbReference type="InterPro" id="IPR000504">
    <property type="entry name" value="RRM_dom"/>
</dbReference>
<keyword evidence="2" id="KW-0547">Nucleotide-binding</keyword>
<dbReference type="FunFam" id="3.30.1370.50:FF:000002">
    <property type="entry name" value="Immunoglobulin mu DNA-binding protein 2"/>
    <property type="match status" value="1"/>
</dbReference>
<sequence length="905" mass="91540">MDNLNASYQSLNMGHNNNQQQQQQGSDQHSAAARFERFFNSSAIGDPSSPSSPTSPTSSKQQQQQQQQSSTMSAATGSAASHSLSANGAFASFHLSPHLHNQQHPGSAATVGPGSGPSLRSQSSRSALPQGWANNNGGGGAGAGAPTSSGAGGADTPINPDDDIIPNAIVVKNIRFDVKREQLLSIMEELSLPIPYAFNYHFDQGVFRGLAFANFRTAEDADQVVAALNGFDVMGRKLRVEYKKVLQAGEKERIEKEKAIKRMQSMQMDKERRRMQDEYAMAAAGMGMGMGMPPPQQPGFGGVAPPLPPLPTFHTDVAPPQGGQQQWDPSSPYGLAYPSDAQSATSPTLSSASGVGNGAGAPVSLGATVRSTYTADAFRSVPHSISDQGGQQPVTSPSTENKIGGGAGFGAGGAQIGTATTTTTSTTSGAASPSLSAASTSGANNNSQLGSSAPPSNANNGSSAAPAPSSKRGEELDLNDPATLEIYSRVLLFRDDRMRDELSFSRNLSPLERRTVHLVAQKLDLYHYSMGEGEERYVIVTKNEVAQPSRSLRTQASTIGRSNRDAYAAAMSGNNASSNSNNNNGMLYPHATTGRAGAQALLRMKKSAPDMKRYENLGVGAIGSGYGSGGANGSGFVAPPLPGGGSAGARGGWGAVGSNSSFQRGMGGGAGQGGPSSSSLMGNGASNGGGGGGMLGSDLFGNGGLPLGGRRSNVNLREGYAATMGRQHYQGGGSASPGGMGGSGHLGGGGGGGAGLPFGTVSGSSSSGGGNGEFGSNRAGASGLQNLFSSPFDVPPVPTLSSGSVTMDPPMREREGSTSGVGNSNAVRQPRGPPTPGTGEGGGSRGNFAVRSRVSVPSRGGGGPGQGQGSQGELMQDGRVGLGQQGGGGGGMGDVDAQTHSPLEI</sequence>
<dbReference type="PROSITE" id="PS51061">
    <property type="entry name" value="R3H"/>
    <property type="match status" value="1"/>
</dbReference>
<feature type="compositionally biased region" description="Gly residues" evidence="8">
    <location>
        <begin position="859"/>
        <end position="870"/>
    </location>
</feature>
<feature type="compositionally biased region" description="Low complexity" evidence="8">
    <location>
        <begin position="116"/>
        <end position="135"/>
    </location>
</feature>
<evidence type="ECO:0000256" key="1">
    <source>
        <dbReference type="ARBA" id="ARBA00004123"/>
    </source>
</evidence>
<feature type="compositionally biased region" description="Polar residues" evidence="8">
    <location>
        <begin position="340"/>
        <end position="349"/>
    </location>
</feature>
<feature type="region of interest" description="Disordered" evidence="8">
    <location>
        <begin position="312"/>
        <end position="356"/>
    </location>
</feature>
<comment type="subcellular location">
    <subcellularLocation>
        <location evidence="1">Nucleus</location>
    </subcellularLocation>
</comment>
<evidence type="ECO:0000256" key="6">
    <source>
        <dbReference type="ARBA" id="ARBA00022884"/>
    </source>
</evidence>
<dbReference type="SUPFAM" id="SSF54928">
    <property type="entry name" value="RNA-binding domain, RBD"/>
    <property type="match status" value="1"/>
</dbReference>
<keyword evidence="6" id="KW-0694">RNA-binding</keyword>
<dbReference type="PANTHER" id="PTHR23003">
    <property type="entry name" value="RNA RECOGNITION MOTIF RRM DOMAIN CONTAINING PROTEIN"/>
    <property type="match status" value="1"/>
</dbReference>
<proteinExistence type="predicted"/>
<dbReference type="InterPro" id="IPR034069">
    <property type="entry name" value="R3H_Cip2"/>
</dbReference>
<dbReference type="SMART" id="SM00360">
    <property type="entry name" value="RRM"/>
    <property type="match status" value="1"/>
</dbReference>
<reference evidence="9" key="1">
    <citation type="submission" date="2016-04" db="EMBL/GenBank/DDBJ databases">
        <authorList>
            <person name="Nguyen H.D."/>
            <person name="Samba Siva P."/>
            <person name="Cullis J."/>
            <person name="Levesque C.A."/>
            <person name="Hambleton S."/>
        </authorList>
    </citation>
    <scope>NUCLEOTIDE SEQUENCE</scope>
    <source>
        <strain evidence="9">DAOMC 236416</strain>
    </source>
</reference>
<dbReference type="CDD" id="cd02639">
    <property type="entry name" value="R3H_RRM"/>
    <property type="match status" value="1"/>
</dbReference>
<evidence type="ECO:0000256" key="7">
    <source>
        <dbReference type="ARBA" id="ARBA00023242"/>
    </source>
</evidence>
<dbReference type="Gene3D" id="3.30.1370.50">
    <property type="entry name" value="R3H-like domain"/>
    <property type="match status" value="1"/>
</dbReference>
<gene>
    <name evidence="9" type="ORF">A4X13_0g854</name>
</gene>
<dbReference type="Gene3D" id="3.30.70.330">
    <property type="match status" value="1"/>
</dbReference>
<keyword evidence="5" id="KW-0067">ATP-binding</keyword>
<dbReference type="SUPFAM" id="SSF82708">
    <property type="entry name" value="R3H domain"/>
    <property type="match status" value="1"/>
</dbReference>
<evidence type="ECO:0000256" key="3">
    <source>
        <dbReference type="ARBA" id="ARBA00022801"/>
    </source>
</evidence>
<evidence type="ECO:0000313" key="10">
    <source>
        <dbReference type="Proteomes" id="UP000077521"/>
    </source>
</evidence>
<dbReference type="Pfam" id="PF01424">
    <property type="entry name" value="R3H"/>
    <property type="match status" value="1"/>
</dbReference>
<feature type="compositionally biased region" description="Gly residues" evidence="8">
    <location>
        <begin position="665"/>
        <end position="674"/>
    </location>
</feature>
<protein>
    <recommendedName>
        <fullName evidence="11">RRM domain-containing protein</fullName>
    </recommendedName>
</protein>
<dbReference type="Proteomes" id="UP000077521">
    <property type="component" value="Unassembled WGS sequence"/>
</dbReference>
<feature type="compositionally biased region" description="Gly residues" evidence="8">
    <location>
        <begin position="880"/>
        <end position="893"/>
    </location>
</feature>
<dbReference type="GO" id="GO:0004386">
    <property type="term" value="F:helicase activity"/>
    <property type="evidence" value="ECO:0007669"/>
    <property type="project" value="UniProtKB-KW"/>
</dbReference>
<keyword evidence="3" id="KW-0378">Hydrolase</keyword>
<dbReference type="AlphaFoldDB" id="A0A177TFG0"/>
<feature type="region of interest" description="Disordered" evidence="8">
    <location>
        <begin position="727"/>
        <end position="905"/>
    </location>
</feature>